<evidence type="ECO:0000256" key="3">
    <source>
        <dbReference type="ARBA" id="ARBA00023163"/>
    </source>
</evidence>
<dbReference type="InterPro" id="IPR001845">
    <property type="entry name" value="HTH_ArsR_DNA-bd_dom"/>
</dbReference>
<sequence>MVKDPLIKLESEYFWTLANPKRLQILYLLHKRELPVNKIAKTLGFPQANISQHLMVLRKARLLVTRKNGKKKYYRLYSNDVIRITDMMKREVNRLAGRV</sequence>
<evidence type="ECO:0000256" key="2">
    <source>
        <dbReference type="ARBA" id="ARBA00023125"/>
    </source>
</evidence>
<dbReference type="PROSITE" id="PS50987">
    <property type="entry name" value="HTH_ARSR_2"/>
    <property type="match status" value="1"/>
</dbReference>
<evidence type="ECO:0000313" key="5">
    <source>
        <dbReference type="EMBL" id="KKR10831.1"/>
    </source>
</evidence>
<keyword evidence="2" id="KW-0238">DNA-binding</keyword>
<dbReference type="InterPro" id="IPR051011">
    <property type="entry name" value="Metal_resp_trans_reg"/>
</dbReference>
<reference evidence="5 6" key="1">
    <citation type="journal article" date="2015" name="Nature">
        <title>rRNA introns, odd ribosomes, and small enigmatic genomes across a large radiation of phyla.</title>
        <authorList>
            <person name="Brown C.T."/>
            <person name="Hug L.A."/>
            <person name="Thomas B.C."/>
            <person name="Sharon I."/>
            <person name="Castelle C.J."/>
            <person name="Singh A."/>
            <person name="Wilkins M.J."/>
            <person name="Williams K.H."/>
            <person name="Banfield J.F."/>
        </authorList>
    </citation>
    <scope>NUCLEOTIDE SEQUENCE [LARGE SCALE GENOMIC DNA]</scope>
</reference>
<dbReference type="NCBIfam" id="NF033788">
    <property type="entry name" value="HTH_metalloreg"/>
    <property type="match status" value="1"/>
</dbReference>
<dbReference type="SMART" id="SM00418">
    <property type="entry name" value="HTH_ARSR"/>
    <property type="match status" value="1"/>
</dbReference>
<dbReference type="Proteomes" id="UP000034246">
    <property type="component" value="Unassembled WGS sequence"/>
</dbReference>
<proteinExistence type="predicted"/>
<keyword evidence="1" id="KW-0805">Transcription regulation</keyword>
<dbReference type="InterPro" id="IPR011991">
    <property type="entry name" value="ArsR-like_HTH"/>
</dbReference>
<dbReference type="PANTHER" id="PTHR43132">
    <property type="entry name" value="ARSENICAL RESISTANCE OPERON REPRESSOR ARSR-RELATED"/>
    <property type="match status" value="1"/>
</dbReference>
<dbReference type="GO" id="GO:0003677">
    <property type="term" value="F:DNA binding"/>
    <property type="evidence" value="ECO:0007669"/>
    <property type="project" value="UniProtKB-KW"/>
</dbReference>
<dbReference type="InterPro" id="IPR036390">
    <property type="entry name" value="WH_DNA-bd_sf"/>
</dbReference>
<gene>
    <name evidence="5" type="ORF">UT39_C0014G0020</name>
</gene>
<dbReference type="PRINTS" id="PR00778">
    <property type="entry name" value="HTHARSR"/>
</dbReference>
<dbReference type="Pfam" id="PF01022">
    <property type="entry name" value="HTH_5"/>
    <property type="match status" value="1"/>
</dbReference>
<dbReference type="InterPro" id="IPR036388">
    <property type="entry name" value="WH-like_DNA-bd_sf"/>
</dbReference>
<comment type="caution">
    <text evidence="5">The sequence shown here is derived from an EMBL/GenBank/DDBJ whole genome shotgun (WGS) entry which is preliminary data.</text>
</comment>
<feature type="domain" description="HTH arsR-type" evidence="4">
    <location>
        <begin position="2"/>
        <end position="96"/>
    </location>
</feature>
<dbReference type="CDD" id="cd00090">
    <property type="entry name" value="HTH_ARSR"/>
    <property type="match status" value="1"/>
</dbReference>
<organism evidence="5 6">
    <name type="scientific">Candidatus Woesebacteria bacterium GW2011_GWA1_39_21</name>
    <dbReference type="NCBI Taxonomy" id="1618550"/>
    <lineage>
        <taxon>Bacteria</taxon>
        <taxon>Candidatus Woeseibacteriota</taxon>
    </lineage>
</organism>
<dbReference type="STRING" id="1618550.UT39_C0014G0020"/>
<protein>
    <submittedName>
        <fullName evidence="5">Transcriptional regulator</fullName>
    </submittedName>
</protein>
<dbReference type="GO" id="GO:0003700">
    <property type="term" value="F:DNA-binding transcription factor activity"/>
    <property type="evidence" value="ECO:0007669"/>
    <property type="project" value="InterPro"/>
</dbReference>
<dbReference type="SUPFAM" id="SSF46785">
    <property type="entry name" value="Winged helix' DNA-binding domain"/>
    <property type="match status" value="1"/>
</dbReference>
<dbReference type="PANTHER" id="PTHR43132:SF2">
    <property type="entry name" value="ARSENICAL RESISTANCE OPERON REPRESSOR ARSR-RELATED"/>
    <property type="match status" value="1"/>
</dbReference>
<keyword evidence="3" id="KW-0804">Transcription</keyword>
<dbReference type="EMBL" id="LBWP01000014">
    <property type="protein sequence ID" value="KKR10831.1"/>
    <property type="molecule type" value="Genomic_DNA"/>
</dbReference>
<evidence type="ECO:0000259" key="4">
    <source>
        <dbReference type="PROSITE" id="PS50987"/>
    </source>
</evidence>
<evidence type="ECO:0000313" key="6">
    <source>
        <dbReference type="Proteomes" id="UP000034246"/>
    </source>
</evidence>
<accession>A0A0G0NDD8</accession>
<dbReference type="AlphaFoldDB" id="A0A0G0NDD8"/>
<name>A0A0G0NDD8_9BACT</name>
<evidence type="ECO:0000256" key="1">
    <source>
        <dbReference type="ARBA" id="ARBA00023015"/>
    </source>
</evidence>
<dbReference type="Gene3D" id="1.10.10.10">
    <property type="entry name" value="Winged helix-like DNA-binding domain superfamily/Winged helix DNA-binding domain"/>
    <property type="match status" value="1"/>
</dbReference>